<evidence type="ECO:0000256" key="3">
    <source>
        <dbReference type="ARBA" id="ARBA00022833"/>
    </source>
</evidence>
<evidence type="ECO:0000256" key="1">
    <source>
        <dbReference type="ARBA" id="ARBA00022723"/>
    </source>
</evidence>
<gene>
    <name evidence="8" type="ORF">EIP91_007417</name>
</gene>
<evidence type="ECO:0000313" key="9">
    <source>
        <dbReference type="Proteomes" id="UP000292702"/>
    </source>
</evidence>
<keyword evidence="9" id="KW-1185">Reference proteome</keyword>
<dbReference type="EMBL" id="RWJN01000040">
    <property type="protein sequence ID" value="TCD69487.1"/>
    <property type="molecule type" value="Genomic_DNA"/>
</dbReference>
<proteinExistence type="predicted"/>
<name>A0A4V2MXC2_9APHY</name>
<keyword evidence="5" id="KW-0175">Coiled coil</keyword>
<accession>A0A4V2MXC2</accession>
<evidence type="ECO:0000256" key="2">
    <source>
        <dbReference type="ARBA" id="ARBA00022771"/>
    </source>
</evidence>
<dbReference type="PROSITE" id="PS50089">
    <property type="entry name" value="ZF_RING_2"/>
    <property type="match status" value="1"/>
</dbReference>
<evidence type="ECO:0000256" key="4">
    <source>
        <dbReference type="PROSITE-ProRule" id="PRU00175"/>
    </source>
</evidence>
<organism evidence="8 9">
    <name type="scientific">Steccherinum ochraceum</name>
    <dbReference type="NCBI Taxonomy" id="92696"/>
    <lineage>
        <taxon>Eukaryota</taxon>
        <taxon>Fungi</taxon>
        <taxon>Dikarya</taxon>
        <taxon>Basidiomycota</taxon>
        <taxon>Agaricomycotina</taxon>
        <taxon>Agaricomycetes</taxon>
        <taxon>Polyporales</taxon>
        <taxon>Steccherinaceae</taxon>
        <taxon>Steccherinum</taxon>
    </lineage>
</organism>
<dbReference type="PROSITE" id="PS00518">
    <property type="entry name" value="ZF_RING_1"/>
    <property type="match status" value="1"/>
</dbReference>
<evidence type="ECO:0000259" key="7">
    <source>
        <dbReference type="PROSITE" id="PS50089"/>
    </source>
</evidence>
<evidence type="ECO:0000313" key="8">
    <source>
        <dbReference type="EMBL" id="TCD69487.1"/>
    </source>
</evidence>
<feature type="region of interest" description="Disordered" evidence="6">
    <location>
        <begin position="434"/>
        <end position="511"/>
    </location>
</feature>
<feature type="domain" description="RING-type" evidence="7">
    <location>
        <begin position="7"/>
        <end position="37"/>
    </location>
</feature>
<feature type="compositionally biased region" description="Basic residues" evidence="6">
    <location>
        <begin position="452"/>
        <end position="472"/>
    </location>
</feature>
<feature type="coiled-coil region" evidence="5">
    <location>
        <begin position="225"/>
        <end position="356"/>
    </location>
</feature>
<reference evidence="8 9" key="1">
    <citation type="submission" date="2018-11" db="EMBL/GenBank/DDBJ databases">
        <title>Genome assembly of Steccherinum ochraceum LE-BIN_3174, the white-rot fungus of the Steccherinaceae family (The Residual Polyporoid clade, Polyporales, Basidiomycota).</title>
        <authorList>
            <person name="Fedorova T.V."/>
            <person name="Glazunova O.A."/>
            <person name="Landesman E.O."/>
            <person name="Moiseenko K.V."/>
            <person name="Psurtseva N.V."/>
            <person name="Savinova O.S."/>
            <person name="Shakhova N.V."/>
            <person name="Tyazhelova T.V."/>
            <person name="Vasina D.V."/>
        </authorList>
    </citation>
    <scope>NUCLEOTIDE SEQUENCE [LARGE SCALE GENOMIC DNA]</scope>
    <source>
        <strain evidence="8 9">LE-BIN_3174</strain>
    </source>
</reference>
<dbReference type="Proteomes" id="UP000292702">
    <property type="component" value="Unassembled WGS sequence"/>
</dbReference>
<sequence>MRNLPVCGHGFCKECIDGTTAHNVKKGIRNPPCPNCRKPYTPSTVTGIHLELPPSYVDDLKAAQQKLDQYKEEAARYGSEVNQLKGDIERRKDEVTQFKGELEQFKGKLEQSKEELDQRNLTISRLESRHQEDLSAVAIREIRLADEQEKVGRLEEEKKVMQMTMEKVQQDATAFQEYMNNLIAARETIIRTKEGIIQGLQDKVEERECEILTLRTDVQTHVDKRAEQSQEIEQLNITIEQLRRDTATLTNEIQAHLTKLSEQRQEIGRLQHLDALAEEQERSIVSLQAELKTREDELAKSREEVAQRQWMKDKFDEQGREIAALRGEIQEHEHKLNQQRQEIKRQQCEIRGKSEMVRDQRLDLETQAGVIERQKMLVGSISVLAAPVVVRDIQARKPFASNEPFAHRDVAGALYARDFESEFQKRMTMTHRVTEPAMTYADDHGSLPVPRKSSRSRPKKPRKTPKVKKPRSKGGDDSGVGAEDNDDGDSIDVPAGAGGVQVPKYVVTPPE</sequence>
<evidence type="ECO:0000256" key="6">
    <source>
        <dbReference type="SAM" id="MobiDB-lite"/>
    </source>
</evidence>
<comment type="caution">
    <text evidence="8">The sequence shown here is derived from an EMBL/GenBank/DDBJ whole genome shotgun (WGS) entry which is preliminary data.</text>
</comment>
<feature type="coiled-coil region" evidence="5">
    <location>
        <begin position="60"/>
        <end position="171"/>
    </location>
</feature>
<dbReference type="InterPro" id="IPR017907">
    <property type="entry name" value="Znf_RING_CS"/>
</dbReference>
<dbReference type="InterPro" id="IPR001841">
    <property type="entry name" value="Znf_RING"/>
</dbReference>
<keyword evidence="2 4" id="KW-0863">Zinc-finger</keyword>
<dbReference type="AlphaFoldDB" id="A0A4V2MXC2"/>
<dbReference type="Gene3D" id="3.30.40.10">
    <property type="entry name" value="Zinc/RING finger domain, C3HC4 (zinc finger)"/>
    <property type="match status" value="1"/>
</dbReference>
<dbReference type="InterPro" id="IPR013083">
    <property type="entry name" value="Znf_RING/FYVE/PHD"/>
</dbReference>
<keyword evidence="3" id="KW-0862">Zinc</keyword>
<dbReference type="SUPFAM" id="SSF57850">
    <property type="entry name" value="RING/U-box"/>
    <property type="match status" value="1"/>
</dbReference>
<protein>
    <recommendedName>
        <fullName evidence="7">RING-type domain-containing protein</fullName>
    </recommendedName>
</protein>
<dbReference type="GO" id="GO:0008270">
    <property type="term" value="F:zinc ion binding"/>
    <property type="evidence" value="ECO:0007669"/>
    <property type="project" value="UniProtKB-KW"/>
</dbReference>
<evidence type="ECO:0000256" key="5">
    <source>
        <dbReference type="SAM" id="Coils"/>
    </source>
</evidence>
<keyword evidence="1" id="KW-0479">Metal-binding</keyword>